<dbReference type="InterPro" id="IPR017946">
    <property type="entry name" value="PLC-like_Pdiesterase_TIM-brl"/>
</dbReference>
<accession>A0A1G7YC78</accession>
<evidence type="ECO:0000313" key="2">
    <source>
        <dbReference type="EMBL" id="SDG93945.1"/>
    </source>
</evidence>
<organism evidence="2 3">
    <name type="scientific">Flavobacterium omnivorum</name>
    <dbReference type="NCBI Taxonomy" id="178355"/>
    <lineage>
        <taxon>Bacteria</taxon>
        <taxon>Pseudomonadati</taxon>
        <taxon>Bacteroidota</taxon>
        <taxon>Flavobacteriia</taxon>
        <taxon>Flavobacteriales</taxon>
        <taxon>Flavobacteriaceae</taxon>
        <taxon>Flavobacterium</taxon>
    </lineage>
</organism>
<dbReference type="OrthoDB" id="384721at2"/>
<dbReference type="PANTHER" id="PTHR46211">
    <property type="entry name" value="GLYCEROPHOSPHORYL DIESTER PHOSPHODIESTERASE"/>
    <property type="match status" value="1"/>
</dbReference>
<dbReference type="STRING" id="178355.SAMN04488062_103147"/>
<dbReference type="AlphaFoldDB" id="A0A1G7YC78"/>
<dbReference type="Pfam" id="PF03009">
    <property type="entry name" value="GDPD"/>
    <property type="match status" value="1"/>
</dbReference>
<feature type="domain" description="GP-PDE" evidence="1">
    <location>
        <begin position="1"/>
        <end position="235"/>
    </location>
</feature>
<dbReference type="InterPro" id="IPR030395">
    <property type="entry name" value="GP_PDE_dom"/>
</dbReference>
<keyword evidence="3" id="KW-1185">Reference proteome</keyword>
<dbReference type="PANTHER" id="PTHR46211:SF14">
    <property type="entry name" value="GLYCEROPHOSPHODIESTER PHOSPHODIESTERASE"/>
    <property type="match status" value="1"/>
</dbReference>
<evidence type="ECO:0000313" key="3">
    <source>
        <dbReference type="Proteomes" id="UP000199274"/>
    </source>
</evidence>
<protein>
    <submittedName>
        <fullName evidence="2">Glycerophosphoryl diester phosphodiesterase</fullName>
    </submittedName>
</protein>
<evidence type="ECO:0000259" key="1">
    <source>
        <dbReference type="PROSITE" id="PS51704"/>
    </source>
</evidence>
<dbReference type="GO" id="GO:0008081">
    <property type="term" value="F:phosphoric diester hydrolase activity"/>
    <property type="evidence" value="ECO:0007669"/>
    <property type="project" value="InterPro"/>
</dbReference>
<dbReference type="PROSITE" id="PS51704">
    <property type="entry name" value="GP_PDE"/>
    <property type="match status" value="1"/>
</dbReference>
<dbReference type="SUPFAM" id="SSF51695">
    <property type="entry name" value="PLC-like phosphodiesterases"/>
    <property type="match status" value="1"/>
</dbReference>
<name>A0A1G7YC78_9FLAO</name>
<sequence>MLKIGHRGARGYEPENTLASFQKALNMQVDGIELDVHLSADGEIIVIHDETIDRTTNGKGFVNALSLRKLKAFRIDGKYDPRHLAELAQQIPTLKEVFDLVNQDCFINIELKSYEVTDKVVALIEKYVTKKGWKYDQFLVSSFDWNALQQVAFLNDKIPIGVLTETDLNLALAFAKFIQAKSIHPHFHLLTKANTAQIQVKGFDVFPWTINELEDIQKIKTFNVNGIITDFPNRI</sequence>
<reference evidence="3" key="1">
    <citation type="submission" date="2016-10" db="EMBL/GenBank/DDBJ databases">
        <authorList>
            <person name="Varghese N."/>
            <person name="Submissions S."/>
        </authorList>
    </citation>
    <scope>NUCLEOTIDE SEQUENCE [LARGE SCALE GENOMIC DNA]</scope>
    <source>
        <strain evidence="3">CGMCC 1.2747</strain>
    </source>
</reference>
<dbReference type="Proteomes" id="UP000199274">
    <property type="component" value="Unassembled WGS sequence"/>
</dbReference>
<dbReference type="EMBL" id="FNDB01000003">
    <property type="protein sequence ID" value="SDG93945.1"/>
    <property type="molecule type" value="Genomic_DNA"/>
</dbReference>
<dbReference type="RefSeq" id="WP_091255713.1">
    <property type="nucleotide sequence ID" value="NZ_FNDB01000003.1"/>
</dbReference>
<proteinExistence type="predicted"/>
<dbReference type="Gene3D" id="3.20.20.190">
    <property type="entry name" value="Phosphatidylinositol (PI) phosphodiesterase"/>
    <property type="match status" value="1"/>
</dbReference>
<dbReference type="GO" id="GO:0006629">
    <property type="term" value="P:lipid metabolic process"/>
    <property type="evidence" value="ECO:0007669"/>
    <property type="project" value="InterPro"/>
</dbReference>
<gene>
    <name evidence="2" type="ORF">SAMN04488062_103147</name>
</gene>